<evidence type="ECO:0000256" key="5">
    <source>
        <dbReference type="ARBA" id="ARBA00011901"/>
    </source>
</evidence>
<proteinExistence type="inferred from homology"/>
<evidence type="ECO:0000256" key="4">
    <source>
        <dbReference type="ARBA" id="ARBA00007553"/>
    </source>
</evidence>
<comment type="subcellular location">
    <subcellularLocation>
        <location evidence="3">Cytoplasm</location>
    </subcellularLocation>
</comment>
<evidence type="ECO:0000259" key="13">
    <source>
        <dbReference type="SMART" id="SM00644"/>
    </source>
</evidence>
<organism evidence="14 15">
    <name type="scientific">Neisseria sicca VK64</name>
    <dbReference type="NCBI Taxonomy" id="1095748"/>
    <lineage>
        <taxon>Bacteria</taxon>
        <taxon>Pseudomonadati</taxon>
        <taxon>Pseudomonadota</taxon>
        <taxon>Betaproteobacteria</taxon>
        <taxon>Neisseriales</taxon>
        <taxon>Neisseriaceae</taxon>
        <taxon>Neisseria</taxon>
    </lineage>
</organism>
<evidence type="ECO:0000256" key="1">
    <source>
        <dbReference type="ARBA" id="ARBA00001561"/>
    </source>
</evidence>
<dbReference type="AlphaFoldDB" id="I2NVS7"/>
<dbReference type="GO" id="GO:0009253">
    <property type="term" value="P:peptidoglycan catabolic process"/>
    <property type="evidence" value="ECO:0007669"/>
    <property type="project" value="InterPro"/>
</dbReference>
<reference evidence="14 15" key="1">
    <citation type="submission" date="2012-04" db="EMBL/GenBank/DDBJ databases">
        <authorList>
            <person name="Harkins D.M."/>
            <person name="Madupu R."/>
            <person name="Durkin A.S."/>
            <person name="Torralba M."/>
            <person name="Methe B."/>
            <person name="Sutton G.G."/>
            <person name="Nelson K.E."/>
        </authorList>
    </citation>
    <scope>NUCLEOTIDE SEQUENCE [LARGE SCALE GENOMIC DNA]</scope>
    <source>
        <strain evidence="14 15">VK64</strain>
    </source>
</reference>
<dbReference type="PANTHER" id="PTHR30417:SF4">
    <property type="entry name" value="1,6-ANHYDRO-N-ACETYLMURAMYL-L-ALANINE AMIDASE AMPD"/>
    <property type="match status" value="1"/>
</dbReference>
<keyword evidence="8" id="KW-0378">Hydrolase</keyword>
<dbReference type="GO" id="GO:0046872">
    <property type="term" value="F:metal ion binding"/>
    <property type="evidence" value="ECO:0007669"/>
    <property type="project" value="UniProtKB-KW"/>
</dbReference>
<evidence type="ECO:0000256" key="6">
    <source>
        <dbReference type="ARBA" id="ARBA00022490"/>
    </source>
</evidence>
<sequence length="206" mass="23359">MFFPPQWSSEIKGRLNMNLPSECQDIGWQQGWWQPARRAFSPNFEPRAESEAVSLVVLHNISLPPFEYGTGAVEKLFTNRIDPDEHPFFSVIHTLRVSSHFLITREGEAVQFVSCDDMAYHAGVSSFRGREKCNAFSVGIELEGCDFEPFAEVQYQTLETLVQALVGHYPITAVTGHQDIAPDRKTDPGHFFDWQRLQAAGFPVVR</sequence>
<dbReference type="GO" id="GO:0071555">
    <property type="term" value="P:cell wall organization"/>
    <property type="evidence" value="ECO:0007669"/>
    <property type="project" value="UniProtKB-KW"/>
</dbReference>
<keyword evidence="9" id="KW-0862">Zinc</keyword>
<dbReference type="Gene3D" id="3.40.80.10">
    <property type="entry name" value="Peptidoglycan recognition protein-like"/>
    <property type="match status" value="1"/>
</dbReference>
<comment type="similarity">
    <text evidence="4">Belongs to the N-acetylmuramoyl-L-alanine amidase 2 family.</text>
</comment>
<comment type="catalytic activity">
    <reaction evidence="1">
        <text>Hydrolyzes the link between N-acetylmuramoyl residues and L-amino acid residues in certain cell-wall glycopeptides.</text>
        <dbReference type="EC" id="3.5.1.28"/>
    </reaction>
</comment>
<dbReference type="InterPro" id="IPR036505">
    <property type="entry name" value="Amidase/PGRP_sf"/>
</dbReference>
<dbReference type="CDD" id="cd06583">
    <property type="entry name" value="PGRP"/>
    <property type="match status" value="1"/>
</dbReference>
<dbReference type="EMBL" id="AJMT01000038">
    <property type="protein sequence ID" value="EIG29938.1"/>
    <property type="molecule type" value="Genomic_DNA"/>
</dbReference>
<evidence type="ECO:0000256" key="12">
    <source>
        <dbReference type="ARBA" id="ARBA00042615"/>
    </source>
</evidence>
<keyword evidence="10" id="KW-0961">Cell wall biogenesis/degradation</keyword>
<name>I2NVS7_NEISI</name>
<dbReference type="InterPro" id="IPR051206">
    <property type="entry name" value="NAMLAA_amidase_2"/>
</dbReference>
<dbReference type="PANTHER" id="PTHR30417">
    <property type="entry name" value="N-ACETYLMURAMOYL-L-ALANINE AMIDASE AMID"/>
    <property type="match status" value="1"/>
</dbReference>
<dbReference type="NCBIfam" id="NF008758">
    <property type="entry name" value="PRK11789.1"/>
    <property type="match status" value="1"/>
</dbReference>
<evidence type="ECO:0000256" key="11">
    <source>
        <dbReference type="ARBA" id="ARBA00039257"/>
    </source>
</evidence>
<evidence type="ECO:0000256" key="9">
    <source>
        <dbReference type="ARBA" id="ARBA00022833"/>
    </source>
</evidence>
<dbReference type="SUPFAM" id="SSF55846">
    <property type="entry name" value="N-acetylmuramoyl-L-alanine amidase-like"/>
    <property type="match status" value="1"/>
</dbReference>
<dbReference type="InterPro" id="IPR002502">
    <property type="entry name" value="Amidase_domain"/>
</dbReference>
<evidence type="ECO:0000256" key="10">
    <source>
        <dbReference type="ARBA" id="ARBA00023316"/>
    </source>
</evidence>
<comment type="cofactor">
    <cofactor evidence="2">
        <name>Zn(2+)</name>
        <dbReference type="ChEBI" id="CHEBI:29105"/>
    </cofactor>
</comment>
<dbReference type="Proteomes" id="UP000004473">
    <property type="component" value="Unassembled WGS sequence"/>
</dbReference>
<evidence type="ECO:0000256" key="8">
    <source>
        <dbReference type="ARBA" id="ARBA00022801"/>
    </source>
</evidence>
<evidence type="ECO:0000313" key="14">
    <source>
        <dbReference type="EMBL" id="EIG29938.1"/>
    </source>
</evidence>
<dbReference type="GO" id="GO:0008745">
    <property type="term" value="F:N-acetylmuramoyl-L-alanine amidase activity"/>
    <property type="evidence" value="ECO:0007669"/>
    <property type="project" value="UniProtKB-EC"/>
</dbReference>
<evidence type="ECO:0000256" key="7">
    <source>
        <dbReference type="ARBA" id="ARBA00022723"/>
    </source>
</evidence>
<evidence type="ECO:0000313" key="15">
    <source>
        <dbReference type="Proteomes" id="UP000004473"/>
    </source>
</evidence>
<dbReference type="GO" id="GO:0005737">
    <property type="term" value="C:cytoplasm"/>
    <property type="evidence" value="ECO:0007669"/>
    <property type="project" value="UniProtKB-SubCell"/>
</dbReference>
<evidence type="ECO:0000256" key="3">
    <source>
        <dbReference type="ARBA" id="ARBA00004496"/>
    </source>
</evidence>
<comment type="caution">
    <text evidence="14">The sequence shown here is derived from an EMBL/GenBank/DDBJ whole genome shotgun (WGS) entry which is preliminary data.</text>
</comment>
<dbReference type="SMART" id="SM00644">
    <property type="entry name" value="Ami_2"/>
    <property type="match status" value="1"/>
</dbReference>
<feature type="domain" description="N-acetylmuramoyl-L-alanine amidase" evidence="13">
    <location>
        <begin position="41"/>
        <end position="189"/>
    </location>
</feature>
<dbReference type="Pfam" id="PF01510">
    <property type="entry name" value="Amidase_2"/>
    <property type="match status" value="1"/>
</dbReference>
<keyword evidence="7" id="KW-0479">Metal-binding</keyword>
<dbReference type="PATRIC" id="fig|1095748.3.peg.518"/>
<keyword evidence="6" id="KW-0963">Cytoplasm</keyword>
<evidence type="ECO:0000256" key="2">
    <source>
        <dbReference type="ARBA" id="ARBA00001947"/>
    </source>
</evidence>
<dbReference type="EC" id="3.5.1.28" evidence="5"/>
<protein>
    <recommendedName>
        <fullName evidence="11">1,6-anhydro-N-acetylmuramyl-L-alanine amidase AmpD</fullName>
        <ecNumber evidence="5">3.5.1.28</ecNumber>
    </recommendedName>
    <alternativeName>
        <fullName evidence="12">N-acetylmuramoyl-L-alanine amidase</fullName>
    </alternativeName>
</protein>
<gene>
    <name evidence="14" type="ORF">HMPREF1051_2757</name>
</gene>
<dbReference type="GO" id="GO:0009254">
    <property type="term" value="P:peptidoglycan turnover"/>
    <property type="evidence" value="ECO:0007669"/>
    <property type="project" value="TreeGrafter"/>
</dbReference>
<accession>I2NVS7</accession>